<name>T1BQQ0_9ZZZZ</name>
<reference evidence="3" key="2">
    <citation type="journal article" date="2014" name="ISME J.">
        <title>Microbial stratification in low pH oxic and suboxic macroscopic growths along an acid mine drainage.</title>
        <authorList>
            <person name="Mendez-Garcia C."/>
            <person name="Mesa V."/>
            <person name="Sprenger R.R."/>
            <person name="Richter M."/>
            <person name="Diez M.S."/>
            <person name="Solano J."/>
            <person name="Bargiela R."/>
            <person name="Golyshina O.V."/>
            <person name="Manteca A."/>
            <person name="Ramos J.L."/>
            <person name="Gallego J.R."/>
            <person name="Llorente I."/>
            <person name="Martins Dos Santos V.A."/>
            <person name="Jensen O.N."/>
            <person name="Pelaez A.I."/>
            <person name="Sanchez J."/>
            <person name="Ferrer M."/>
        </authorList>
    </citation>
    <scope>NUCLEOTIDE SEQUENCE</scope>
</reference>
<dbReference type="Pfam" id="PF24720">
    <property type="entry name" value="DUF7673"/>
    <property type="match status" value="1"/>
</dbReference>
<gene>
    <name evidence="3" type="ORF">B1A_06060</name>
    <name evidence="2" type="ORF">B1B_11993</name>
</gene>
<reference evidence="3" key="1">
    <citation type="submission" date="2013-08" db="EMBL/GenBank/DDBJ databases">
        <authorList>
            <person name="Mendez C."/>
            <person name="Richter M."/>
            <person name="Ferrer M."/>
            <person name="Sanchez J."/>
        </authorList>
    </citation>
    <scope>NUCLEOTIDE SEQUENCE</scope>
</reference>
<feature type="domain" description="DUF7673" evidence="1">
    <location>
        <begin position="54"/>
        <end position="136"/>
    </location>
</feature>
<evidence type="ECO:0000313" key="3">
    <source>
        <dbReference type="EMBL" id="EQD70908.1"/>
    </source>
</evidence>
<organism evidence="3">
    <name type="scientific">mine drainage metagenome</name>
    <dbReference type="NCBI Taxonomy" id="410659"/>
    <lineage>
        <taxon>unclassified sequences</taxon>
        <taxon>metagenomes</taxon>
        <taxon>ecological metagenomes</taxon>
    </lineage>
</organism>
<dbReference type="InterPro" id="IPR056090">
    <property type="entry name" value="DUF7673"/>
</dbReference>
<dbReference type="EMBL" id="AUZY01007822">
    <property type="protein sequence ID" value="EQD48592.1"/>
    <property type="molecule type" value="Genomic_DNA"/>
</dbReference>
<proteinExistence type="predicted"/>
<evidence type="ECO:0000313" key="2">
    <source>
        <dbReference type="EMBL" id="EQD48592.1"/>
    </source>
</evidence>
<dbReference type="AlphaFoldDB" id="T1BQQ0"/>
<protein>
    <recommendedName>
        <fullName evidence="1">DUF7673 domain-containing protein</fullName>
    </recommendedName>
</protein>
<sequence length="187" mass="21145">MPVNKISVTLQVHNEVEARELHEAWEEIVTGKKLTRMAALEHGVEAIMERARGALETLETAIREHPTTGQAGRLVRFLAGVYNGSDFPFDLTDLRALDTELANACLDYLNYDRLGKREVHHHLAGGDRELQGWMKDYRIEPALRLKEHQAEAFAKLEGETGHDRDELLREAVDLLLHKHHKASGAKS</sequence>
<comment type="caution">
    <text evidence="3">The sequence shown here is derived from an EMBL/GenBank/DDBJ whole genome shotgun (WGS) entry which is preliminary data.</text>
</comment>
<evidence type="ECO:0000259" key="1">
    <source>
        <dbReference type="Pfam" id="PF24720"/>
    </source>
</evidence>
<accession>T1BQQ0</accession>
<dbReference type="EMBL" id="AUZX01004412">
    <property type="protein sequence ID" value="EQD70908.1"/>
    <property type="molecule type" value="Genomic_DNA"/>
</dbReference>